<dbReference type="AlphaFoldDB" id="W4FTL8"/>
<accession>W4FTL8</accession>
<feature type="region of interest" description="Disordered" evidence="1">
    <location>
        <begin position="258"/>
        <end position="287"/>
    </location>
</feature>
<organism evidence="2">
    <name type="scientific">Aphanomyces astaci</name>
    <name type="common">Crayfish plague agent</name>
    <dbReference type="NCBI Taxonomy" id="112090"/>
    <lineage>
        <taxon>Eukaryota</taxon>
        <taxon>Sar</taxon>
        <taxon>Stramenopiles</taxon>
        <taxon>Oomycota</taxon>
        <taxon>Saprolegniomycetes</taxon>
        <taxon>Saprolegniales</taxon>
        <taxon>Verrucalvaceae</taxon>
        <taxon>Aphanomyces</taxon>
    </lineage>
</organism>
<dbReference type="VEuPathDB" id="FungiDB:H257_14370"/>
<gene>
    <name evidence="2" type="ORF">H257_14370</name>
</gene>
<sequence length="335" mass="36611">MLVLQCRHDIYELKPGFNIVGTDDTTCHLVLEPANHVEPMHAIINVSTDMQSAVLRPIGVVAINNTAVTTITSLRMGDVVSFGCPTDAEGVLLLFKFDAYVTHSVGDSIVARNRKKPMLTKLNHVLGHIPYMNDMFVSAQLLDSAKLKNQSFDIDSDDDDSDNDDDVTDKNNAAAAFDVNEADKSTLSLKVKRSKRTTVVAAQVRPTRVQPVDDISGAIATLQSRHVAERTQWQDDLCAAKKQVQRLQQELASKQPATCESSSQCNLPETVPGADASHEQESSIQKRATPVAKPASWLSVIVLGREWPVHTKHVLVVASVVYFTCKGACRAINKA</sequence>
<dbReference type="InterPro" id="IPR008984">
    <property type="entry name" value="SMAD_FHA_dom_sf"/>
</dbReference>
<proteinExistence type="predicted"/>
<dbReference type="RefSeq" id="XP_009840446.1">
    <property type="nucleotide sequence ID" value="XM_009842144.1"/>
</dbReference>
<name>W4FTL8_APHAT</name>
<reference evidence="2" key="1">
    <citation type="submission" date="2013-12" db="EMBL/GenBank/DDBJ databases">
        <title>The Genome Sequence of Aphanomyces astaci APO3.</title>
        <authorList>
            <consortium name="The Broad Institute Genomics Platform"/>
            <person name="Russ C."/>
            <person name="Tyler B."/>
            <person name="van West P."/>
            <person name="Dieguez-Uribeondo J."/>
            <person name="Young S.K."/>
            <person name="Zeng Q."/>
            <person name="Gargeya S."/>
            <person name="Fitzgerald M."/>
            <person name="Abouelleil A."/>
            <person name="Alvarado L."/>
            <person name="Chapman S.B."/>
            <person name="Gainer-Dewar J."/>
            <person name="Goldberg J."/>
            <person name="Griggs A."/>
            <person name="Gujja S."/>
            <person name="Hansen M."/>
            <person name="Howarth C."/>
            <person name="Imamovic A."/>
            <person name="Ireland A."/>
            <person name="Larimer J."/>
            <person name="McCowan C."/>
            <person name="Murphy C."/>
            <person name="Pearson M."/>
            <person name="Poon T.W."/>
            <person name="Priest M."/>
            <person name="Roberts A."/>
            <person name="Saif S."/>
            <person name="Shea T."/>
            <person name="Sykes S."/>
            <person name="Wortman J."/>
            <person name="Nusbaum C."/>
            <person name="Birren B."/>
        </authorList>
    </citation>
    <scope>NUCLEOTIDE SEQUENCE [LARGE SCALE GENOMIC DNA]</scope>
    <source>
        <strain evidence="2">APO3</strain>
    </source>
</reference>
<dbReference type="EMBL" id="KI913170">
    <property type="protein sequence ID" value="ETV70003.1"/>
    <property type="molecule type" value="Genomic_DNA"/>
</dbReference>
<dbReference type="GeneID" id="20816366"/>
<evidence type="ECO:0000256" key="1">
    <source>
        <dbReference type="SAM" id="MobiDB-lite"/>
    </source>
</evidence>
<dbReference type="CDD" id="cd00060">
    <property type="entry name" value="FHA"/>
    <property type="match status" value="1"/>
</dbReference>
<dbReference type="Gene3D" id="2.60.200.20">
    <property type="match status" value="1"/>
</dbReference>
<protein>
    <recommendedName>
        <fullName evidence="3">FHA domain-containing protein</fullName>
    </recommendedName>
</protein>
<dbReference type="SUPFAM" id="SSF49879">
    <property type="entry name" value="SMAD/FHA domain"/>
    <property type="match status" value="1"/>
</dbReference>
<evidence type="ECO:0008006" key="3">
    <source>
        <dbReference type="Google" id="ProtNLM"/>
    </source>
</evidence>
<evidence type="ECO:0000313" key="2">
    <source>
        <dbReference type="EMBL" id="ETV70003.1"/>
    </source>
</evidence>
<feature type="compositionally biased region" description="Polar residues" evidence="1">
    <location>
        <begin position="258"/>
        <end position="267"/>
    </location>
</feature>
<dbReference type="OrthoDB" id="10490219at2759"/>